<protein>
    <submittedName>
        <fullName evidence="2">Uncharacterized protein</fullName>
    </submittedName>
</protein>
<keyword evidence="3" id="KW-1185">Reference proteome</keyword>
<feature type="region of interest" description="Disordered" evidence="1">
    <location>
        <begin position="63"/>
        <end position="120"/>
    </location>
</feature>
<gene>
    <name evidence="2" type="ORF">EYF80_052844</name>
</gene>
<feature type="compositionally biased region" description="Basic and acidic residues" evidence="1">
    <location>
        <begin position="99"/>
        <end position="120"/>
    </location>
</feature>
<feature type="compositionally biased region" description="Basic and acidic residues" evidence="1">
    <location>
        <begin position="69"/>
        <end position="85"/>
    </location>
</feature>
<evidence type="ECO:0000313" key="2">
    <source>
        <dbReference type="EMBL" id="TNN36991.1"/>
    </source>
</evidence>
<proteinExistence type="predicted"/>
<dbReference type="EMBL" id="SRLO01001546">
    <property type="protein sequence ID" value="TNN36991.1"/>
    <property type="molecule type" value="Genomic_DNA"/>
</dbReference>
<feature type="region of interest" description="Disordered" evidence="1">
    <location>
        <begin position="1"/>
        <end position="24"/>
    </location>
</feature>
<evidence type="ECO:0000313" key="3">
    <source>
        <dbReference type="Proteomes" id="UP000314294"/>
    </source>
</evidence>
<name>A0A4Z2F858_9TELE</name>
<sequence>MRPTQGCAALQRGDALPPRHALTPSVINREPLEKLERNSEILQRVVLKAKRQTLLRTLKKVLLSTGSRDNVRENPPTDKHAHEPQGAEEDLLEVISSAGERRATSDERRATSDEPRPEDH</sequence>
<evidence type="ECO:0000256" key="1">
    <source>
        <dbReference type="SAM" id="MobiDB-lite"/>
    </source>
</evidence>
<dbReference type="AlphaFoldDB" id="A0A4Z2F858"/>
<organism evidence="2 3">
    <name type="scientific">Liparis tanakae</name>
    <name type="common">Tanaka's snailfish</name>
    <dbReference type="NCBI Taxonomy" id="230148"/>
    <lineage>
        <taxon>Eukaryota</taxon>
        <taxon>Metazoa</taxon>
        <taxon>Chordata</taxon>
        <taxon>Craniata</taxon>
        <taxon>Vertebrata</taxon>
        <taxon>Euteleostomi</taxon>
        <taxon>Actinopterygii</taxon>
        <taxon>Neopterygii</taxon>
        <taxon>Teleostei</taxon>
        <taxon>Neoteleostei</taxon>
        <taxon>Acanthomorphata</taxon>
        <taxon>Eupercaria</taxon>
        <taxon>Perciformes</taxon>
        <taxon>Cottioidei</taxon>
        <taxon>Cottales</taxon>
        <taxon>Liparidae</taxon>
        <taxon>Liparis</taxon>
    </lineage>
</organism>
<comment type="caution">
    <text evidence="2">The sequence shown here is derived from an EMBL/GenBank/DDBJ whole genome shotgun (WGS) entry which is preliminary data.</text>
</comment>
<dbReference type="Proteomes" id="UP000314294">
    <property type="component" value="Unassembled WGS sequence"/>
</dbReference>
<accession>A0A4Z2F858</accession>
<reference evidence="2 3" key="1">
    <citation type="submission" date="2019-03" db="EMBL/GenBank/DDBJ databases">
        <title>First draft genome of Liparis tanakae, snailfish: a comprehensive survey of snailfish specific genes.</title>
        <authorList>
            <person name="Kim W."/>
            <person name="Song I."/>
            <person name="Jeong J.-H."/>
            <person name="Kim D."/>
            <person name="Kim S."/>
            <person name="Ryu S."/>
            <person name="Song J.Y."/>
            <person name="Lee S.K."/>
        </authorList>
    </citation>
    <scope>NUCLEOTIDE SEQUENCE [LARGE SCALE GENOMIC DNA]</scope>
    <source>
        <tissue evidence="2">Muscle</tissue>
    </source>
</reference>